<dbReference type="GO" id="GO:0003700">
    <property type="term" value="F:DNA-binding transcription factor activity"/>
    <property type="evidence" value="ECO:0007669"/>
    <property type="project" value="InterPro"/>
</dbReference>
<reference evidence="2 3" key="1">
    <citation type="journal article" date="2016" name="Nat. Commun.">
        <title>Thousands of microbial genomes shed light on interconnected biogeochemical processes in an aquifer system.</title>
        <authorList>
            <person name="Anantharaman K."/>
            <person name="Brown C.T."/>
            <person name="Hug L.A."/>
            <person name="Sharon I."/>
            <person name="Castelle C.J."/>
            <person name="Probst A.J."/>
            <person name="Thomas B.C."/>
            <person name="Singh A."/>
            <person name="Wilkins M.J."/>
            <person name="Karaoz U."/>
            <person name="Brodie E.L."/>
            <person name="Williams K.H."/>
            <person name="Hubbard S.S."/>
            <person name="Banfield J.F."/>
        </authorList>
    </citation>
    <scope>NUCLEOTIDE SEQUENCE [LARGE SCALE GENOMIC DNA]</scope>
</reference>
<dbReference type="PROSITE" id="PS51179">
    <property type="entry name" value="POU_3"/>
    <property type="match status" value="1"/>
</dbReference>
<evidence type="ECO:0000313" key="2">
    <source>
        <dbReference type="EMBL" id="OGE73933.1"/>
    </source>
</evidence>
<name>A0A1F5N8M0_9BACT</name>
<evidence type="ECO:0000259" key="1">
    <source>
        <dbReference type="PROSITE" id="PS51179"/>
    </source>
</evidence>
<feature type="domain" description="POU-specific" evidence="1">
    <location>
        <begin position="455"/>
        <end position="476"/>
    </location>
</feature>
<sequence length="476" mass="53542">MAFPGAQSELDRILEVILKELEAGEQQLQGTGLLYQLFAVWLTFFRHLKEHRSTVEIRRGLDDVGLTYLEYASNLGVQPLNYPTLEQLIAFAQQLQNAEQRLESLADLEARAFGAETALSQRIIENGELREQLDEKRTLEAELGTRIMAAIPQITEIGAKELDYLTRLMDSIKGLQSQLARSILQLADSTAQLKPEPLDTEPVSVLKEIERRNEWLSRLRAELLQVDHQLELLEEQNALGTERPAELEKFRQLHEALRKMETVAKSDKDRLTRYLRAIETLQAGLSDGLMGGHLPKIPTLDDLTELEKEVVKNTGIGKGEQPSAKVIEGRAVEEGEPVEKPKPVPTVAIGSGQRYIKIATIAAKHGISAETLLLITLFEVVQAKNHRGIAKFFATARAIGLFGVFGYEPNVRRVSEAWNKAQNLGDTSRYLQYFGVMGSSPTFMRTELPIEWSVRDVLTEDELEAFLQTYSEKRIT</sequence>
<protein>
    <recommendedName>
        <fullName evidence="1">POU-specific domain-containing protein</fullName>
    </recommendedName>
</protein>
<proteinExistence type="predicted"/>
<dbReference type="InterPro" id="IPR000327">
    <property type="entry name" value="POU_dom"/>
</dbReference>
<dbReference type="Proteomes" id="UP000177610">
    <property type="component" value="Unassembled WGS sequence"/>
</dbReference>
<evidence type="ECO:0000313" key="3">
    <source>
        <dbReference type="Proteomes" id="UP000177610"/>
    </source>
</evidence>
<organism evidence="2 3">
    <name type="scientific">Candidatus Doudnabacteria bacterium RIFCSPHIGHO2_01_FULL_41_86</name>
    <dbReference type="NCBI Taxonomy" id="1817821"/>
    <lineage>
        <taxon>Bacteria</taxon>
        <taxon>Candidatus Doudnaibacteriota</taxon>
    </lineage>
</organism>
<dbReference type="EMBL" id="MFEH01000003">
    <property type="protein sequence ID" value="OGE73933.1"/>
    <property type="molecule type" value="Genomic_DNA"/>
</dbReference>
<dbReference type="AlphaFoldDB" id="A0A1F5N8M0"/>
<gene>
    <name evidence="2" type="ORF">A2717_00130</name>
</gene>
<comment type="caution">
    <text evidence="2">The sequence shown here is derived from an EMBL/GenBank/DDBJ whole genome shotgun (WGS) entry which is preliminary data.</text>
</comment>
<accession>A0A1F5N8M0</accession>